<dbReference type="OrthoDB" id="2513075at2"/>
<feature type="domain" description="SGNH hydrolase-type esterase" evidence="2">
    <location>
        <begin position="67"/>
        <end position="248"/>
    </location>
</feature>
<dbReference type="Pfam" id="PF13472">
    <property type="entry name" value="Lipase_GDSL_2"/>
    <property type="match status" value="1"/>
</dbReference>
<gene>
    <name evidence="3" type="ORF">L21SP2_2788</name>
</gene>
<dbReference type="GO" id="GO:0004622">
    <property type="term" value="F:phosphatidylcholine lysophospholipase activity"/>
    <property type="evidence" value="ECO:0007669"/>
    <property type="project" value="TreeGrafter"/>
</dbReference>
<organism evidence="3 4">
    <name type="scientific">Salinispira pacifica</name>
    <dbReference type="NCBI Taxonomy" id="1307761"/>
    <lineage>
        <taxon>Bacteria</taxon>
        <taxon>Pseudomonadati</taxon>
        <taxon>Spirochaetota</taxon>
        <taxon>Spirochaetia</taxon>
        <taxon>Spirochaetales</taxon>
        <taxon>Spirochaetaceae</taxon>
        <taxon>Salinispira</taxon>
    </lineage>
</organism>
<evidence type="ECO:0000313" key="4">
    <source>
        <dbReference type="Proteomes" id="UP000018680"/>
    </source>
</evidence>
<dbReference type="eggNOG" id="COG2755">
    <property type="taxonomic scope" value="Bacteria"/>
</dbReference>
<dbReference type="HOGENOM" id="CLU_091355_0_0_12"/>
<feature type="transmembrane region" description="Helical" evidence="1">
    <location>
        <begin position="21"/>
        <end position="45"/>
    </location>
</feature>
<dbReference type="InterPro" id="IPR036514">
    <property type="entry name" value="SGNH_hydro_sf"/>
</dbReference>
<dbReference type="InterPro" id="IPR051532">
    <property type="entry name" value="Ester_Hydrolysis_Enzymes"/>
</dbReference>
<dbReference type="SUPFAM" id="SSF52266">
    <property type="entry name" value="SGNH hydrolase"/>
    <property type="match status" value="1"/>
</dbReference>
<sequence>MIFIRRHRFTSRRTARPRQKKIGGQSSAGGAAGIVVPIFMVLSLLPAACSSQGELLSQADADARYLALGDSYTIGESVEADRRWPAILARNLENRYPHSSISVQYRARTGWTTGNLLSSLMETPPENSYDAVSLLIGVNNQFQGLDFSTYRQDVPRLIALARNYSSEGNIFVLSIPDYSYTPYGGMLSPGDRERISREIDEYNSWMEEYCRQQGIPFVNITPITRQAIDNPDLVADDGLHPSAQAYRLFAEEIIRQIDIQALLDLE</sequence>
<proteinExistence type="predicted"/>
<name>V5WK61_9SPIO</name>
<dbReference type="CDD" id="cd01832">
    <property type="entry name" value="SGNH_hydrolase_like_1"/>
    <property type="match status" value="1"/>
</dbReference>
<dbReference type="STRING" id="1307761.L21SP2_2788"/>
<dbReference type="AlphaFoldDB" id="V5WK61"/>
<dbReference type="EMBL" id="CP006939">
    <property type="protein sequence ID" value="AHC16138.1"/>
    <property type="molecule type" value="Genomic_DNA"/>
</dbReference>
<evidence type="ECO:0000313" key="3">
    <source>
        <dbReference type="EMBL" id="AHC16138.1"/>
    </source>
</evidence>
<accession>V5WK61</accession>
<dbReference type="Proteomes" id="UP000018680">
    <property type="component" value="Chromosome"/>
</dbReference>
<dbReference type="PANTHER" id="PTHR30383:SF5">
    <property type="entry name" value="SGNH HYDROLASE-TYPE ESTERASE DOMAIN-CONTAINING PROTEIN"/>
    <property type="match status" value="1"/>
</dbReference>
<dbReference type="RefSeq" id="WP_024269035.1">
    <property type="nucleotide sequence ID" value="NC_023035.1"/>
</dbReference>
<keyword evidence="1" id="KW-0812">Transmembrane</keyword>
<protein>
    <submittedName>
        <fullName evidence="3">Putative lysophospholipase L1</fullName>
    </submittedName>
</protein>
<dbReference type="PANTHER" id="PTHR30383">
    <property type="entry name" value="THIOESTERASE 1/PROTEASE 1/LYSOPHOSPHOLIPASE L1"/>
    <property type="match status" value="1"/>
</dbReference>
<dbReference type="InterPro" id="IPR013830">
    <property type="entry name" value="SGNH_hydro"/>
</dbReference>
<evidence type="ECO:0000256" key="1">
    <source>
        <dbReference type="SAM" id="Phobius"/>
    </source>
</evidence>
<evidence type="ECO:0000259" key="2">
    <source>
        <dbReference type="Pfam" id="PF13472"/>
    </source>
</evidence>
<keyword evidence="1" id="KW-0472">Membrane</keyword>
<keyword evidence="1" id="KW-1133">Transmembrane helix</keyword>
<dbReference type="KEGG" id="slr:L21SP2_2788"/>
<reference evidence="3 4" key="1">
    <citation type="journal article" date="2015" name="Stand. Genomic Sci.">
        <title>Complete genome sequence and description of Salinispira pacifica gen. nov., sp. nov., a novel spirochaete isolated form a hypersaline microbial mat.</title>
        <authorList>
            <person name="Ben Hania W."/>
            <person name="Joseph M."/>
            <person name="Schumann P."/>
            <person name="Bunk B."/>
            <person name="Fiebig A."/>
            <person name="Sproer C."/>
            <person name="Klenk H.P."/>
            <person name="Fardeau M.L."/>
            <person name="Spring S."/>
        </authorList>
    </citation>
    <scope>NUCLEOTIDE SEQUENCE [LARGE SCALE GENOMIC DNA]</scope>
    <source>
        <strain evidence="3 4">L21-RPul-D2</strain>
    </source>
</reference>
<keyword evidence="4" id="KW-1185">Reference proteome</keyword>
<dbReference type="Gene3D" id="3.40.50.1110">
    <property type="entry name" value="SGNH hydrolase"/>
    <property type="match status" value="1"/>
</dbReference>